<dbReference type="SUPFAM" id="SSF53756">
    <property type="entry name" value="UDP-Glycosyltransferase/glycogen phosphorylase"/>
    <property type="match status" value="1"/>
</dbReference>
<dbReference type="PANTHER" id="PTHR46656:SF3">
    <property type="entry name" value="PUTATIVE-RELATED"/>
    <property type="match status" value="1"/>
</dbReference>
<keyword evidence="1" id="KW-0808">Transferase</keyword>
<dbReference type="OrthoDB" id="440232at2"/>
<dbReference type="GO" id="GO:0016740">
    <property type="term" value="F:transferase activity"/>
    <property type="evidence" value="ECO:0007669"/>
    <property type="project" value="UniProtKB-KW"/>
</dbReference>
<keyword evidence="2" id="KW-1185">Reference proteome</keyword>
<comment type="caution">
    <text evidence="1">The sequence shown here is derived from an EMBL/GenBank/DDBJ whole genome shotgun (WGS) entry which is preliminary data.</text>
</comment>
<gene>
    <name evidence="1" type="ORF">A9Q02_01140</name>
</gene>
<name>A0A2H3KNT0_9CHLR</name>
<protein>
    <submittedName>
        <fullName evidence="1">Glycosyl transferase family 1</fullName>
    </submittedName>
</protein>
<proteinExistence type="predicted"/>
<dbReference type="PANTHER" id="PTHR46656">
    <property type="entry name" value="PUTATIVE-RELATED"/>
    <property type="match status" value="1"/>
</dbReference>
<organism evidence="1 2">
    <name type="scientific">Candidatus Chloroploca asiatica</name>
    <dbReference type="NCBI Taxonomy" id="1506545"/>
    <lineage>
        <taxon>Bacteria</taxon>
        <taxon>Bacillati</taxon>
        <taxon>Chloroflexota</taxon>
        <taxon>Chloroflexia</taxon>
        <taxon>Chloroflexales</taxon>
        <taxon>Chloroflexineae</taxon>
        <taxon>Oscillochloridaceae</taxon>
        <taxon>Candidatus Chloroploca</taxon>
    </lineage>
</organism>
<evidence type="ECO:0000313" key="1">
    <source>
        <dbReference type="EMBL" id="PDV99846.1"/>
    </source>
</evidence>
<dbReference type="AlphaFoldDB" id="A0A2H3KNT0"/>
<dbReference type="Proteomes" id="UP000220922">
    <property type="component" value="Unassembled WGS sequence"/>
</dbReference>
<dbReference type="RefSeq" id="WP_097651611.1">
    <property type="nucleotide sequence ID" value="NZ_LYXE01000063.1"/>
</dbReference>
<sequence length="357" mass="39558">MTEFVWHSSFTSLTGYSGSSRALVLALRDQGRAVRPLYLFDSDDREATLFGVGDPQITALQALPLRLDVPQVVYGRGDLFAKNSGRYRIGFTMLEVDRLPSTWVAQANLMDEVWTPTAWGAAMFRESGVTRPVHVVPLGVDLATFRPGPARERLAERTIFLSVFEWGRRKGWDLLLSAYRAAFRPDDPVLLLLKLDCRTPATNPLRELHAALPAPAPPVGILYNRAMTVPQLVELYQSADCFVLPSRGEGWCMPALEAMACGVPAIVTDWSGSTAFLTETCGYPLAVRRLVPADPHEPLYRGAQWAEPDHDHLVALLRHVHTHREEARARGSAAASEAQRWSWDAAAKRIGARIHSA</sequence>
<evidence type="ECO:0000313" key="2">
    <source>
        <dbReference type="Proteomes" id="UP000220922"/>
    </source>
</evidence>
<accession>A0A2H3KNT0</accession>
<reference evidence="1 2" key="1">
    <citation type="submission" date="2016-05" db="EMBL/GenBank/DDBJ databases">
        <authorList>
            <person name="Lavstsen T."/>
            <person name="Jespersen J.S."/>
        </authorList>
    </citation>
    <scope>NUCLEOTIDE SEQUENCE [LARGE SCALE GENOMIC DNA]</scope>
    <source>
        <strain evidence="1 2">B7-9</strain>
    </source>
</reference>
<dbReference type="EMBL" id="LYXE01000063">
    <property type="protein sequence ID" value="PDV99846.1"/>
    <property type="molecule type" value="Genomic_DNA"/>
</dbReference>
<dbReference type="Gene3D" id="3.40.50.2000">
    <property type="entry name" value="Glycogen Phosphorylase B"/>
    <property type="match status" value="1"/>
</dbReference>
<dbReference type="Pfam" id="PF20706">
    <property type="entry name" value="GT4-conflict"/>
    <property type="match status" value="1"/>
</dbReference>